<feature type="transmembrane region" description="Helical" evidence="1">
    <location>
        <begin position="100"/>
        <end position="124"/>
    </location>
</feature>
<proteinExistence type="predicted"/>
<keyword evidence="1" id="KW-1133">Transmembrane helix</keyword>
<dbReference type="InterPro" id="IPR024529">
    <property type="entry name" value="ECF_trnsprt_substrate-spec"/>
</dbReference>
<evidence type="ECO:0000313" key="3">
    <source>
        <dbReference type="Proteomes" id="UP000767291"/>
    </source>
</evidence>
<gene>
    <name evidence="2" type="ORF">J2Z43_002089</name>
</gene>
<comment type="caution">
    <text evidence="2">The sequence shown here is derived from an EMBL/GenBank/DDBJ whole genome shotgun (WGS) entry which is preliminary data.</text>
</comment>
<sequence length="170" mass="18835">MIRSRVKRMVIMGILIALQIVLSRFLSINTPIVRIGFSFLPIAIAGIMFGPLYTGVGSAISDILGAVLFGSAPYFPGFTLSAFLSGLVYGIFLYKKPKKLWRVCCAVAIINIFISILLGTYWFYMITGKGYLALLPNKIVQNVAMFPVKVITIWLIAYRVVDTQSDNTLI</sequence>
<name>A0ABS4ECN0_9FIRM</name>
<feature type="transmembrane region" description="Helical" evidence="1">
    <location>
        <begin position="74"/>
        <end position="93"/>
    </location>
</feature>
<evidence type="ECO:0000256" key="1">
    <source>
        <dbReference type="SAM" id="Phobius"/>
    </source>
</evidence>
<dbReference type="EMBL" id="JAGGJX010000004">
    <property type="protein sequence ID" value="MBP1855691.1"/>
    <property type="molecule type" value="Genomic_DNA"/>
</dbReference>
<accession>A0ABS4ECN0</accession>
<dbReference type="Pfam" id="PF12822">
    <property type="entry name" value="ECF_trnsprt"/>
    <property type="match status" value="1"/>
</dbReference>
<dbReference type="NCBIfam" id="TIGR04518">
    <property type="entry name" value="ECF_S_folT_fam"/>
    <property type="match status" value="1"/>
</dbReference>
<protein>
    <submittedName>
        <fullName evidence="2">ECF transporter S component (Folate family)</fullName>
    </submittedName>
</protein>
<keyword evidence="1" id="KW-0472">Membrane</keyword>
<evidence type="ECO:0000313" key="2">
    <source>
        <dbReference type="EMBL" id="MBP1855691.1"/>
    </source>
</evidence>
<dbReference type="Gene3D" id="1.10.1760.20">
    <property type="match status" value="1"/>
</dbReference>
<reference evidence="2 3" key="1">
    <citation type="submission" date="2021-03" db="EMBL/GenBank/DDBJ databases">
        <title>Genomic Encyclopedia of Type Strains, Phase IV (KMG-IV): sequencing the most valuable type-strain genomes for metagenomic binning, comparative biology and taxonomic classification.</title>
        <authorList>
            <person name="Goeker M."/>
        </authorList>
    </citation>
    <scope>NUCLEOTIDE SEQUENCE [LARGE SCALE GENOMIC DNA]</scope>
    <source>
        <strain evidence="2 3">DSM 1289</strain>
    </source>
</reference>
<dbReference type="RefSeq" id="WP_209457102.1">
    <property type="nucleotide sequence ID" value="NZ_BAAACS010000004.1"/>
</dbReference>
<organism evidence="2 3">
    <name type="scientific">Metaclostridioides mangenotii</name>
    <dbReference type="NCBI Taxonomy" id="1540"/>
    <lineage>
        <taxon>Bacteria</taxon>
        <taxon>Bacillati</taxon>
        <taxon>Bacillota</taxon>
        <taxon>Clostridia</taxon>
        <taxon>Peptostreptococcales</taxon>
        <taxon>Peptostreptococcaceae</taxon>
        <taxon>Metaclostridioides</taxon>
    </lineage>
</organism>
<keyword evidence="3" id="KW-1185">Reference proteome</keyword>
<feature type="transmembrane region" description="Helical" evidence="1">
    <location>
        <begin position="33"/>
        <end position="54"/>
    </location>
</feature>
<keyword evidence="1" id="KW-0812">Transmembrane</keyword>
<dbReference type="InterPro" id="IPR030949">
    <property type="entry name" value="ECF_S_folate_fam"/>
</dbReference>
<feature type="transmembrane region" description="Helical" evidence="1">
    <location>
        <begin position="6"/>
        <end position="26"/>
    </location>
</feature>
<dbReference type="Proteomes" id="UP000767291">
    <property type="component" value="Unassembled WGS sequence"/>
</dbReference>
<feature type="transmembrane region" description="Helical" evidence="1">
    <location>
        <begin position="144"/>
        <end position="161"/>
    </location>
</feature>